<dbReference type="InterPro" id="IPR014729">
    <property type="entry name" value="Rossmann-like_a/b/a_fold"/>
</dbReference>
<dbReference type="Gene3D" id="3.90.740.10">
    <property type="entry name" value="Valyl/Leucyl/Isoleucyl-tRNA synthetase, editing domain"/>
    <property type="match status" value="1"/>
</dbReference>
<comment type="subcellular location">
    <subcellularLocation>
        <location evidence="9">Cytoplasm</location>
    </subcellularLocation>
</comment>
<feature type="binding site" evidence="9">
    <location>
        <position position="710"/>
    </location>
    <ligand>
        <name>ATP</name>
        <dbReference type="ChEBI" id="CHEBI:30616"/>
    </ligand>
</feature>
<dbReference type="SUPFAM" id="SSF47323">
    <property type="entry name" value="Anticodon-binding domain of a subclass of class I aminoacyl-tRNA synthetases"/>
    <property type="match status" value="1"/>
</dbReference>
<dbReference type="SUPFAM" id="SSF52374">
    <property type="entry name" value="Nucleotidylyl transferase"/>
    <property type="match status" value="1"/>
</dbReference>
<dbReference type="GO" id="GO:0005829">
    <property type="term" value="C:cytosol"/>
    <property type="evidence" value="ECO:0007669"/>
    <property type="project" value="TreeGrafter"/>
</dbReference>
<dbReference type="InterPro" id="IPR009080">
    <property type="entry name" value="tRNAsynth_Ia_anticodon-bd"/>
</dbReference>
<evidence type="ECO:0000313" key="15">
    <source>
        <dbReference type="Proteomes" id="UP000677082"/>
    </source>
</evidence>
<dbReference type="InterPro" id="IPR001412">
    <property type="entry name" value="aa-tRNA-synth_I_CS"/>
</dbReference>
<evidence type="ECO:0000256" key="9">
    <source>
        <dbReference type="HAMAP-Rule" id="MF_00049"/>
    </source>
</evidence>
<dbReference type="EMBL" id="BOQN01000083">
    <property type="protein sequence ID" value="GIM94560.1"/>
    <property type="molecule type" value="Genomic_DNA"/>
</dbReference>
<evidence type="ECO:0000256" key="3">
    <source>
        <dbReference type="ARBA" id="ARBA00022598"/>
    </source>
</evidence>
<feature type="domain" description="Methionyl/Leucyl tRNA synthetase" evidence="12">
    <location>
        <begin position="61"/>
        <end position="164"/>
    </location>
</feature>
<dbReference type="GO" id="GO:0006429">
    <property type="term" value="P:leucyl-tRNA aminoacylation"/>
    <property type="evidence" value="ECO:0007669"/>
    <property type="project" value="UniProtKB-UniRule"/>
</dbReference>
<dbReference type="SUPFAM" id="SSF50677">
    <property type="entry name" value="ValRS/IleRS/LeuRS editing domain"/>
    <property type="match status" value="1"/>
</dbReference>
<feature type="domain" description="Leucyl-tRNA synthetase editing" evidence="13">
    <location>
        <begin position="288"/>
        <end position="480"/>
    </location>
</feature>
<keyword evidence="3 9" id="KW-0436">Ligase</keyword>
<accession>A0A919TFF7</accession>
<dbReference type="Gene3D" id="1.10.730.10">
    <property type="entry name" value="Isoleucyl-tRNA Synthetase, Domain 1"/>
    <property type="match status" value="1"/>
</dbReference>
<feature type="short sequence motif" description="'KMSKS' region" evidence="9">
    <location>
        <begin position="707"/>
        <end position="711"/>
    </location>
</feature>
<dbReference type="AlphaFoldDB" id="A0A919TFF7"/>
<dbReference type="FunFam" id="3.40.50.620:FF:000060">
    <property type="entry name" value="Leucine--tRNA ligase"/>
    <property type="match status" value="1"/>
</dbReference>
<evidence type="ECO:0000259" key="12">
    <source>
        <dbReference type="Pfam" id="PF09334"/>
    </source>
</evidence>
<dbReference type="GO" id="GO:0004823">
    <property type="term" value="F:leucine-tRNA ligase activity"/>
    <property type="evidence" value="ECO:0007669"/>
    <property type="project" value="UniProtKB-UniRule"/>
</dbReference>
<sequence>MSESETPRFRYTAALANEIEPRWQAWWAEHGTFHAPNPSGDLADPAHPRAGAPKLHVQDMFPYPSGAGLHVGHPLGYIGTDSYTRYKRMAGYNVLHPMGFDAFGLPAEQYAVQTGTHPAVTTAANVERYKTQLRRLGLAYDDRRSFATTDPEYYRWTQWIFTQVFNSWYDEKIHKARPIPELIAEFEAGTRPTPEQPWSELSPVERRKLIDDHRLAYVSEAPVNWCPGLGTVLANEEVTPDGRSERGNYPVFQRSLKQWMMRITAYCDRLIEDLDTLDWPEPVKLMQRNWIGRSKGAHVDFPVGADTITVFTTRPDTLFGATYMVLAPEHELVDKITPAEWPAGTNRAWTGGHDDPGAAIAAYRALAAAKTDEERTESKEKTGVFTGAFATNPVNGKEIPVFIADYVLAGYGTGAIMAVPGQDERDWAFAEVFELPIIRTVKAPDGFEGAYTGEGPAINSDWLDGKGIAEAKAAMIAWLELHGHGRGATTYRLRDWLFSRQRYWGEPFPIVYDETGLPIALPDEMLPVVLPDVDDFSPRTFDPDDANSEPETPLSRKKDWVNVELDLGDGLKSYTRETNTMPQWAGSCWYELRYLDPKNEKELVGAENEAYWMGPARDGDSGGVDLYVGGVEHAVLHLLYARFWHKVLYDLGHVSSFEPFRKLFNQGYIQAYAFRDARGVIVPAEEVVERDGKWFYNDAPVTREYGKMGKSLKNVVTPDEMCEQYGADTFRVYEMAMGPLDVSRPWETRAVIGSQRFLQRVWRLVVDEETGALRTTDEPLEPAVRKHLHRTIAGVREDMDELRFNTAIAKLIELTNTLTPLPSASREAIEPLVLMTSPFAPHLAEELWRKLGHQDSLAYAGFPEADPAQLKAESITYPVQVNGKVRGRVEVTPEASESEVREAALAAVAEVIDGRTPKKVIVVAGRLVSVVI</sequence>
<evidence type="ECO:0000256" key="7">
    <source>
        <dbReference type="ARBA" id="ARBA00023146"/>
    </source>
</evidence>
<evidence type="ECO:0000256" key="8">
    <source>
        <dbReference type="ARBA" id="ARBA00047469"/>
    </source>
</evidence>
<dbReference type="RefSeq" id="WP_213010328.1">
    <property type="nucleotide sequence ID" value="NZ_BOQN01000083.1"/>
</dbReference>
<dbReference type="Gene3D" id="3.40.50.620">
    <property type="entry name" value="HUPs"/>
    <property type="match status" value="3"/>
</dbReference>
<evidence type="ECO:0000259" key="11">
    <source>
        <dbReference type="Pfam" id="PF08264"/>
    </source>
</evidence>
<dbReference type="FunFam" id="3.90.740.10:FF:000017">
    <property type="entry name" value="Leucine--tRNA ligase"/>
    <property type="match status" value="1"/>
</dbReference>
<dbReference type="NCBIfam" id="TIGR00396">
    <property type="entry name" value="leuS_bact"/>
    <property type="match status" value="1"/>
</dbReference>
<dbReference type="FunFam" id="1.10.730.10:FF:000011">
    <property type="entry name" value="Leucine--tRNA ligase chloroplastic/mitochondrial"/>
    <property type="match status" value="1"/>
</dbReference>
<dbReference type="FunFam" id="3.40.50.620:FF:000087">
    <property type="entry name" value="Leucine--tRNA ligase"/>
    <property type="match status" value="1"/>
</dbReference>
<dbReference type="HAMAP" id="MF_00049_B">
    <property type="entry name" value="Leu_tRNA_synth_B"/>
    <property type="match status" value="1"/>
</dbReference>
<keyword evidence="5 9" id="KW-0067">ATP-binding</keyword>
<keyword evidence="4 9" id="KW-0547">Nucleotide-binding</keyword>
<dbReference type="Pfam" id="PF08264">
    <property type="entry name" value="Anticodon_1"/>
    <property type="match status" value="1"/>
</dbReference>
<dbReference type="GO" id="GO:0005524">
    <property type="term" value="F:ATP binding"/>
    <property type="evidence" value="ECO:0007669"/>
    <property type="project" value="UniProtKB-UniRule"/>
</dbReference>
<proteinExistence type="inferred from homology"/>
<dbReference type="PANTHER" id="PTHR43740">
    <property type="entry name" value="LEUCYL-TRNA SYNTHETASE"/>
    <property type="match status" value="1"/>
</dbReference>
<keyword evidence="6 9" id="KW-0648">Protein biosynthesis</keyword>
<evidence type="ECO:0000256" key="4">
    <source>
        <dbReference type="ARBA" id="ARBA00022741"/>
    </source>
</evidence>
<dbReference type="FunFam" id="3.40.50.620:FF:000056">
    <property type="entry name" value="Leucine--tRNA ligase"/>
    <property type="match status" value="1"/>
</dbReference>
<comment type="caution">
    <text evidence="9">Lacks conserved residue(s) required for the propagation of feature annotation.</text>
</comment>
<feature type="domain" description="Methionyl/Valyl/Leucyl/Isoleucyl-tRNA synthetase anticodon-binding" evidence="11">
    <location>
        <begin position="785"/>
        <end position="897"/>
    </location>
</feature>
<dbReference type="InterPro" id="IPR002302">
    <property type="entry name" value="Leu-tRNA-ligase"/>
</dbReference>
<keyword evidence="15" id="KW-1185">Reference proteome</keyword>
<dbReference type="InterPro" id="IPR015413">
    <property type="entry name" value="Methionyl/Leucyl_tRNA_Synth"/>
</dbReference>
<reference evidence="14 15" key="1">
    <citation type="submission" date="2021-03" db="EMBL/GenBank/DDBJ databases">
        <title>Whole genome shotgun sequence of Actinoplanes toevensis NBRC 105298.</title>
        <authorList>
            <person name="Komaki H."/>
            <person name="Tamura T."/>
        </authorList>
    </citation>
    <scope>NUCLEOTIDE SEQUENCE [LARGE SCALE GENOMIC DNA]</scope>
    <source>
        <strain evidence="14 15">NBRC 105298</strain>
    </source>
</reference>
<dbReference type="InterPro" id="IPR009008">
    <property type="entry name" value="Val/Leu/Ile-tRNA-synth_edit"/>
</dbReference>
<dbReference type="PRINTS" id="PR00985">
    <property type="entry name" value="TRNASYNTHLEU"/>
</dbReference>
<name>A0A919TFF7_9ACTN</name>
<comment type="similarity">
    <text evidence="1 9 10">Belongs to the class-I aminoacyl-tRNA synthetase family.</text>
</comment>
<dbReference type="Proteomes" id="UP000677082">
    <property type="component" value="Unassembled WGS sequence"/>
</dbReference>
<dbReference type="InterPro" id="IPR013155">
    <property type="entry name" value="M/V/L/I-tRNA-synth_anticd-bd"/>
</dbReference>
<dbReference type="PANTHER" id="PTHR43740:SF2">
    <property type="entry name" value="LEUCINE--TRNA LIGASE, MITOCHONDRIAL"/>
    <property type="match status" value="1"/>
</dbReference>
<protein>
    <recommendedName>
        <fullName evidence="9">Leucine--tRNA ligase</fullName>
        <ecNumber evidence="9">6.1.1.4</ecNumber>
    </recommendedName>
    <alternativeName>
        <fullName evidence="9">Leucyl-tRNA synthetase</fullName>
        <shortName evidence="9">LeuRS</shortName>
    </alternativeName>
</protein>
<dbReference type="Pfam" id="PF09334">
    <property type="entry name" value="tRNA-synt_1g"/>
    <property type="match status" value="1"/>
</dbReference>
<evidence type="ECO:0000259" key="13">
    <source>
        <dbReference type="Pfam" id="PF13603"/>
    </source>
</evidence>
<gene>
    <name evidence="9 14" type="primary">leuS</name>
    <name evidence="14" type="ORF">Ato02nite_063530</name>
</gene>
<evidence type="ECO:0000256" key="5">
    <source>
        <dbReference type="ARBA" id="ARBA00022840"/>
    </source>
</evidence>
<evidence type="ECO:0000256" key="1">
    <source>
        <dbReference type="ARBA" id="ARBA00005594"/>
    </source>
</evidence>
<dbReference type="InterPro" id="IPR025709">
    <property type="entry name" value="Leu_tRNA-synth_edit"/>
</dbReference>
<dbReference type="GO" id="GO:0002161">
    <property type="term" value="F:aminoacyl-tRNA deacylase activity"/>
    <property type="evidence" value="ECO:0007669"/>
    <property type="project" value="InterPro"/>
</dbReference>
<evidence type="ECO:0000256" key="2">
    <source>
        <dbReference type="ARBA" id="ARBA00022490"/>
    </source>
</evidence>
<dbReference type="PROSITE" id="PS00178">
    <property type="entry name" value="AA_TRNA_LIGASE_I"/>
    <property type="match status" value="1"/>
</dbReference>
<dbReference type="EC" id="6.1.1.4" evidence="9"/>
<organism evidence="14 15">
    <name type="scientific">Paractinoplanes toevensis</name>
    <dbReference type="NCBI Taxonomy" id="571911"/>
    <lineage>
        <taxon>Bacteria</taxon>
        <taxon>Bacillati</taxon>
        <taxon>Actinomycetota</taxon>
        <taxon>Actinomycetes</taxon>
        <taxon>Micromonosporales</taxon>
        <taxon>Micromonosporaceae</taxon>
        <taxon>Paractinoplanes</taxon>
    </lineage>
</organism>
<dbReference type="CDD" id="cd07958">
    <property type="entry name" value="Anticodon_Ia_Leu_BEm"/>
    <property type="match status" value="1"/>
</dbReference>
<dbReference type="Pfam" id="PF13603">
    <property type="entry name" value="tRNA-synt_1_2"/>
    <property type="match status" value="1"/>
</dbReference>
<comment type="catalytic activity">
    <reaction evidence="8 9">
        <text>tRNA(Leu) + L-leucine + ATP = L-leucyl-tRNA(Leu) + AMP + diphosphate</text>
        <dbReference type="Rhea" id="RHEA:11688"/>
        <dbReference type="Rhea" id="RHEA-COMP:9613"/>
        <dbReference type="Rhea" id="RHEA-COMP:9622"/>
        <dbReference type="ChEBI" id="CHEBI:30616"/>
        <dbReference type="ChEBI" id="CHEBI:33019"/>
        <dbReference type="ChEBI" id="CHEBI:57427"/>
        <dbReference type="ChEBI" id="CHEBI:78442"/>
        <dbReference type="ChEBI" id="CHEBI:78494"/>
        <dbReference type="ChEBI" id="CHEBI:456215"/>
        <dbReference type="EC" id="6.1.1.4"/>
    </reaction>
</comment>
<comment type="caution">
    <text evidence="14">The sequence shown here is derived from an EMBL/GenBank/DDBJ whole genome shotgun (WGS) entry which is preliminary data.</text>
</comment>
<keyword evidence="7 9" id="KW-0030">Aminoacyl-tRNA synthetase</keyword>
<keyword evidence="2 9" id="KW-0963">Cytoplasm</keyword>
<evidence type="ECO:0000256" key="6">
    <source>
        <dbReference type="ARBA" id="ARBA00022917"/>
    </source>
</evidence>
<evidence type="ECO:0000313" key="14">
    <source>
        <dbReference type="EMBL" id="GIM94560.1"/>
    </source>
</evidence>
<evidence type="ECO:0000256" key="10">
    <source>
        <dbReference type="RuleBase" id="RU363039"/>
    </source>
</evidence>